<dbReference type="InterPro" id="IPR036128">
    <property type="entry name" value="Plus3-like_sf"/>
</dbReference>
<evidence type="ECO:0000259" key="2">
    <source>
        <dbReference type="PROSITE" id="PS50897"/>
    </source>
</evidence>
<dbReference type="Pfam" id="PF10607">
    <property type="entry name" value="CTLH"/>
    <property type="match status" value="1"/>
</dbReference>
<dbReference type="InterPro" id="IPR006595">
    <property type="entry name" value="CTLH_C"/>
</dbReference>
<protein>
    <submittedName>
        <fullName evidence="4">CTLH domain-containing protein</fullName>
    </submittedName>
</protein>
<keyword evidence="3" id="KW-1185">Reference proteome</keyword>
<feature type="compositionally biased region" description="Basic and acidic residues" evidence="1">
    <location>
        <begin position="154"/>
        <end position="167"/>
    </location>
</feature>
<feature type="compositionally biased region" description="Polar residues" evidence="1">
    <location>
        <begin position="119"/>
        <end position="140"/>
    </location>
</feature>
<dbReference type="InterPro" id="IPR004343">
    <property type="entry name" value="Plus-3_dom"/>
</dbReference>
<dbReference type="WBParaSite" id="jg890">
    <property type="protein sequence ID" value="jg890"/>
    <property type="gene ID" value="jg890"/>
</dbReference>
<proteinExistence type="predicted"/>
<organism evidence="3 4">
    <name type="scientific">Ditylenchus dipsaci</name>
    <dbReference type="NCBI Taxonomy" id="166011"/>
    <lineage>
        <taxon>Eukaryota</taxon>
        <taxon>Metazoa</taxon>
        <taxon>Ecdysozoa</taxon>
        <taxon>Nematoda</taxon>
        <taxon>Chromadorea</taxon>
        <taxon>Rhabditida</taxon>
        <taxon>Tylenchina</taxon>
        <taxon>Tylenchomorpha</taxon>
        <taxon>Sphaerularioidea</taxon>
        <taxon>Anguinidae</taxon>
        <taxon>Anguininae</taxon>
        <taxon>Ditylenchus</taxon>
    </lineage>
</organism>
<dbReference type="SUPFAM" id="SSF159042">
    <property type="entry name" value="Plus3-like"/>
    <property type="match status" value="1"/>
</dbReference>
<evidence type="ECO:0000256" key="1">
    <source>
        <dbReference type="SAM" id="MobiDB-lite"/>
    </source>
</evidence>
<feature type="compositionally biased region" description="Polar residues" evidence="1">
    <location>
        <begin position="97"/>
        <end position="111"/>
    </location>
</feature>
<feature type="domain" description="CTLH" evidence="2">
    <location>
        <begin position="555"/>
        <end position="604"/>
    </location>
</feature>
<dbReference type="Proteomes" id="UP000887574">
    <property type="component" value="Unplaced"/>
</dbReference>
<feature type="compositionally biased region" description="Polar residues" evidence="1">
    <location>
        <begin position="168"/>
        <end position="183"/>
    </location>
</feature>
<dbReference type="Gene3D" id="3.90.70.200">
    <property type="entry name" value="Plus-3 domain"/>
    <property type="match status" value="1"/>
</dbReference>
<feature type="region of interest" description="Disordered" evidence="1">
    <location>
        <begin position="96"/>
        <end position="193"/>
    </location>
</feature>
<dbReference type="GO" id="GO:0003677">
    <property type="term" value="F:DNA binding"/>
    <property type="evidence" value="ECO:0007669"/>
    <property type="project" value="InterPro"/>
</dbReference>
<evidence type="ECO:0000313" key="4">
    <source>
        <dbReference type="WBParaSite" id="jg890"/>
    </source>
</evidence>
<dbReference type="InterPro" id="IPR024964">
    <property type="entry name" value="CTLH/CRA"/>
</dbReference>
<dbReference type="AlphaFoldDB" id="A0A915EP49"/>
<accession>A0A915EP49</accession>
<name>A0A915EP49_9BILA</name>
<dbReference type="Pfam" id="PF03126">
    <property type="entry name" value="Plus-3"/>
    <property type="match status" value="1"/>
</dbReference>
<reference evidence="4" key="1">
    <citation type="submission" date="2022-11" db="UniProtKB">
        <authorList>
            <consortium name="WormBaseParasite"/>
        </authorList>
    </citation>
    <scope>IDENTIFICATION</scope>
</reference>
<evidence type="ECO:0000313" key="3">
    <source>
        <dbReference type="Proteomes" id="UP000887574"/>
    </source>
</evidence>
<sequence length="693" mass="77365">MLSSFALALGNVSTVSIKKEVPEANAAKLATSSSTRKKILPPCDIEIIGSKRGHLKKIANVKKEVTADVPAEDEIAAKKSRIQPNDQSNIKFVEKTVSGNDNGNGATINTDKTTEKKSLTANKPNLNAVSQNQKTLSVSEQALAPPVENATNNKTEDIRSKQDDVHRSTPSPDFTPSAENINATFHRGPLIPATENRTTFKRRILVPRPTQTPLTAEQKAEMDKIQAHQSLIKQCKENSAAWMSIVAKYKLKLEDVLSCCLTRARLQKLLDIPTATNILKGCYVKEAFCEVGGVQHYRLNSSKFCIYQISTVEDSSTDYRIDGVSFCRQLCIKNVLKKEQRNLQDIADSDFTDEEFKRWVDDGNTKPTLAFVSHKEQEIKAACQTAAALKVTANATQISAAKPATSKVTAKKPLSNIRHLLMIFEIRMCRLHQHITGECLSHTDHPNFGFPPPPRSFNYNPHTSNMQLNFYSEPTPPPVTQHMLGYQNEFYIRPQQRAFDSAPVRQVPNVEAPSTSKNLSIATSISPSTPPQQKPKAVKIEVITLDEEKTDEETVCELIRDGKIAEAIAYMEQKYPKLLQNQQLALLLKLQQFVELTKEPSKDKQNDQVELGKSITRLSHALGDHEYVGRKDDTLSLIYGVNEKNKAWADACLIVLIYLRSHPAISDLPQRPLDNTVREMGIRPTNHAFKKLD</sequence>
<dbReference type="PROSITE" id="PS50897">
    <property type="entry name" value="CTLH"/>
    <property type="match status" value="1"/>
</dbReference>